<comment type="caution">
    <text evidence="1">The sequence shown here is derived from an EMBL/GenBank/DDBJ whole genome shotgun (WGS) entry which is preliminary data.</text>
</comment>
<dbReference type="InterPro" id="IPR027417">
    <property type="entry name" value="P-loop_NTPase"/>
</dbReference>
<gene>
    <name evidence="1" type="ORF">P0M35_08660</name>
</gene>
<sequence length="238" mass="27836">MKKLTSYEKALNYIKQNSLQDQIRTKRKENPGPVITISRETGIGAAIICEKLVEIFNQHAIEYYNDWTYFDKELINKVIEEHQLPEYFKKYLEQESPAKLDSWFGEILGITPSKLTLLNKTKKTIQHLAEFGNVIIVGRGANIILANHPKTFHIRFIASQNFRIENAMKLYNLSKKVATEFVIKGDQERKNYILKYFHKDINDNLLYHVTINTELIDSDEVALMIGNCIMRKFPNYFK</sequence>
<dbReference type="RefSeq" id="WP_321535989.1">
    <property type="nucleotide sequence ID" value="NZ_JARGDL010000011.1"/>
</dbReference>
<dbReference type="AlphaFoldDB" id="A0AAE3P179"/>
<dbReference type="Gene3D" id="3.40.50.300">
    <property type="entry name" value="P-loop containing nucleotide triphosphate hydrolases"/>
    <property type="match status" value="1"/>
</dbReference>
<evidence type="ECO:0000313" key="1">
    <source>
        <dbReference type="EMBL" id="MDF1612219.1"/>
    </source>
</evidence>
<evidence type="ECO:0000313" key="2">
    <source>
        <dbReference type="Proteomes" id="UP001221302"/>
    </source>
</evidence>
<proteinExistence type="predicted"/>
<keyword evidence="1" id="KW-0808">Transferase</keyword>
<reference evidence="1" key="1">
    <citation type="submission" date="2023-03" db="EMBL/GenBank/DDBJ databases">
        <title>Stygiobacter electus gen. nov., sp. nov., facultatively anaerobic thermotolerant bacterium of the class Ignavibacteria from a well of Yessentuki mineral water deposit.</title>
        <authorList>
            <person name="Podosokorskaya O.A."/>
            <person name="Elcheninov A.G."/>
            <person name="Petrova N.F."/>
            <person name="Zavarzina D.G."/>
            <person name="Kublanov I.V."/>
            <person name="Merkel A.Y."/>
        </authorList>
    </citation>
    <scope>NUCLEOTIDE SEQUENCE</scope>
    <source>
        <strain evidence="1">09-Me</strain>
    </source>
</reference>
<protein>
    <submittedName>
        <fullName evidence="1">Cytidylate kinase-like family protein</fullName>
    </submittedName>
</protein>
<dbReference type="GO" id="GO:0016301">
    <property type="term" value="F:kinase activity"/>
    <property type="evidence" value="ECO:0007669"/>
    <property type="project" value="UniProtKB-KW"/>
</dbReference>
<dbReference type="Proteomes" id="UP001221302">
    <property type="component" value="Unassembled WGS sequence"/>
</dbReference>
<dbReference type="Pfam" id="PF13189">
    <property type="entry name" value="Cytidylate_kin2"/>
    <property type="match status" value="1"/>
</dbReference>
<keyword evidence="1" id="KW-0418">Kinase</keyword>
<organism evidence="1 2">
    <name type="scientific">Stygiobacter electus</name>
    <dbReference type="NCBI Taxonomy" id="3032292"/>
    <lineage>
        <taxon>Bacteria</taxon>
        <taxon>Pseudomonadati</taxon>
        <taxon>Ignavibacteriota</taxon>
        <taxon>Ignavibacteria</taxon>
        <taxon>Ignavibacteriales</taxon>
        <taxon>Melioribacteraceae</taxon>
        <taxon>Stygiobacter</taxon>
    </lineage>
</organism>
<accession>A0AAE3P179</accession>
<keyword evidence="2" id="KW-1185">Reference proteome</keyword>
<dbReference type="EMBL" id="JARGDL010000011">
    <property type="protein sequence ID" value="MDF1612219.1"/>
    <property type="molecule type" value="Genomic_DNA"/>
</dbReference>
<name>A0AAE3P179_9BACT</name>